<dbReference type="GO" id="GO:0016747">
    <property type="term" value="F:acyltransferase activity, transferring groups other than amino-acyl groups"/>
    <property type="evidence" value="ECO:0007669"/>
    <property type="project" value="InterPro"/>
</dbReference>
<name>A0A9P2W1W8_BARTA</name>
<dbReference type="SUPFAM" id="SSF55729">
    <property type="entry name" value="Acyl-CoA N-acyltransferases (Nat)"/>
    <property type="match status" value="1"/>
</dbReference>
<feature type="domain" description="N-acetyltransferase" evidence="1">
    <location>
        <begin position="20"/>
        <end position="172"/>
    </location>
</feature>
<proteinExistence type="predicted"/>
<dbReference type="InterPro" id="IPR000182">
    <property type="entry name" value="GNAT_dom"/>
</dbReference>
<evidence type="ECO:0000313" key="2">
    <source>
        <dbReference type="EMBL" id="EJF92341.1"/>
    </source>
</evidence>
<sequence length="197" mass="21809">MIKMNMIHFQTKDGAFFTLLGEQNIDKTHRERLLDLALGKGRKRKSSETLRRGQLAACGLSFVVKNALGELVGSVRLWHVRFNKGKNGTQQALLLGPLAVSAKCSGMGIGSFLMQHAIETAKKQGYGAILLVGDTEFYQRFGFSNSLTENLAMPGPYEKHRFQALELIPKYLSECHGVLAPSGEREGLSRFQCHKVA</sequence>
<gene>
    <name evidence="2" type="ORF">ME9_01549</name>
</gene>
<accession>A0A9P2W1W8</accession>
<evidence type="ECO:0000313" key="3">
    <source>
        <dbReference type="Proteomes" id="UP000002648"/>
    </source>
</evidence>
<dbReference type="EMBL" id="AIMD01000053">
    <property type="protein sequence ID" value="EJF92341.1"/>
    <property type="molecule type" value="Genomic_DNA"/>
</dbReference>
<dbReference type="Proteomes" id="UP000002648">
    <property type="component" value="Unassembled WGS sequence"/>
</dbReference>
<dbReference type="CDD" id="cd04301">
    <property type="entry name" value="NAT_SF"/>
    <property type="match status" value="1"/>
</dbReference>
<keyword evidence="3" id="KW-1185">Reference proteome</keyword>
<reference evidence="2 3" key="1">
    <citation type="submission" date="2012-03" db="EMBL/GenBank/DDBJ databases">
        <title>The Genome Sequence of Bartonella taylorii 8TBB.</title>
        <authorList>
            <consortium name="The Broad Institute Genome Sequencing Platform"/>
            <consortium name="The Broad Institute Genome Sequencing Center for Infectious Disease"/>
            <person name="Feldgarden M."/>
            <person name="Kirby J."/>
            <person name="Kosoy M."/>
            <person name="Birtles R."/>
            <person name="Probert W.S."/>
            <person name="Chiaraviglio L."/>
            <person name="Young S.K."/>
            <person name="Zeng Q."/>
            <person name="Gargeya S."/>
            <person name="Fitzgerald M."/>
            <person name="Haas B."/>
            <person name="Abouelleil A."/>
            <person name="Alvarado L."/>
            <person name="Arachchi H.M."/>
            <person name="Berlin A."/>
            <person name="Chapman S.B."/>
            <person name="Gearin G."/>
            <person name="Goldberg J."/>
            <person name="Griggs A."/>
            <person name="Gujja S."/>
            <person name="Hansen M."/>
            <person name="Heiman D."/>
            <person name="Howarth C."/>
            <person name="Larimer J."/>
            <person name="Lui A."/>
            <person name="MacDonald P.J.P."/>
            <person name="McCowen C."/>
            <person name="Montmayeur A."/>
            <person name="Murphy C."/>
            <person name="Neiman D."/>
            <person name="Pearson M."/>
            <person name="Priest M."/>
            <person name="Roberts A."/>
            <person name="Saif S."/>
            <person name="Shea T."/>
            <person name="Sisk P."/>
            <person name="Stolte C."/>
            <person name="Sykes S."/>
            <person name="Wortman J."/>
            <person name="Nusbaum C."/>
            <person name="Birren B."/>
        </authorList>
    </citation>
    <scope>NUCLEOTIDE SEQUENCE [LARGE SCALE GENOMIC DNA]</scope>
    <source>
        <strain evidence="2 3">8TBB</strain>
    </source>
</reference>
<protein>
    <recommendedName>
        <fullName evidence="1">N-acetyltransferase domain-containing protein</fullName>
    </recommendedName>
</protein>
<comment type="caution">
    <text evidence="2">The sequence shown here is derived from an EMBL/GenBank/DDBJ whole genome shotgun (WGS) entry which is preliminary data.</text>
</comment>
<dbReference type="Gene3D" id="3.40.630.30">
    <property type="match status" value="1"/>
</dbReference>
<organism evidence="2 3">
    <name type="scientific">Bartonella taylorii 8TBB</name>
    <dbReference type="NCBI Taxonomy" id="1094560"/>
    <lineage>
        <taxon>Bacteria</taxon>
        <taxon>Pseudomonadati</taxon>
        <taxon>Pseudomonadota</taxon>
        <taxon>Alphaproteobacteria</taxon>
        <taxon>Hyphomicrobiales</taxon>
        <taxon>Bartonellaceae</taxon>
        <taxon>Bartonella</taxon>
    </lineage>
</organism>
<dbReference type="InterPro" id="IPR016181">
    <property type="entry name" value="Acyl_CoA_acyltransferase"/>
</dbReference>
<dbReference type="AlphaFoldDB" id="A0A9P2W1W8"/>
<dbReference type="PROSITE" id="PS51186">
    <property type="entry name" value="GNAT"/>
    <property type="match status" value="1"/>
</dbReference>
<dbReference type="Pfam" id="PF00583">
    <property type="entry name" value="Acetyltransf_1"/>
    <property type="match status" value="1"/>
</dbReference>
<evidence type="ECO:0000259" key="1">
    <source>
        <dbReference type="PROSITE" id="PS51186"/>
    </source>
</evidence>